<keyword evidence="5" id="KW-0997">Cell inner membrane</keyword>
<organism evidence="13 14">
    <name type="scientific">Methylobacterium phyllostachyos</name>
    <dbReference type="NCBI Taxonomy" id="582672"/>
    <lineage>
        <taxon>Bacteria</taxon>
        <taxon>Pseudomonadati</taxon>
        <taxon>Pseudomonadota</taxon>
        <taxon>Alphaproteobacteria</taxon>
        <taxon>Hyphomicrobiales</taxon>
        <taxon>Methylobacteriaceae</taxon>
        <taxon>Methylobacterium</taxon>
    </lineage>
</organism>
<dbReference type="GO" id="GO:0005524">
    <property type="term" value="F:ATP binding"/>
    <property type="evidence" value="ECO:0007669"/>
    <property type="project" value="UniProtKB-KW"/>
</dbReference>
<dbReference type="NCBIfam" id="TIGR02142">
    <property type="entry name" value="modC_ABC"/>
    <property type="match status" value="1"/>
</dbReference>
<dbReference type="InterPro" id="IPR027417">
    <property type="entry name" value="P-loop_NTPase"/>
</dbReference>
<reference evidence="14" key="1">
    <citation type="submission" date="2016-10" db="EMBL/GenBank/DDBJ databases">
        <authorList>
            <person name="Varghese N."/>
            <person name="Submissions S."/>
        </authorList>
    </citation>
    <scope>NUCLEOTIDE SEQUENCE [LARGE SCALE GENOMIC DNA]</scope>
    <source>
        <strain evidence="14">BL47</strain>
    </source>
</reference>
<dbReference type="InterPro" id="IPR017871">
    <property type="entry name" value="ABC_transporter-like_CS"/>
</dbReference>
<accession>A0A1H0GK59</accession>
<dbReference type="Pfam" id="PF00005">
    <property type="entry name" value="ABC_tran"/>
    <property type="match status" value="1"/>
</dbReference>
<keyword evidence="7 13" id="KW-0067">ATP-binding</keyword>
<dbReference type="PROSITE" id="PS51866">
    <property type="entry name" value="MOP"/>
    <property type="match status" value="1"/>
</dbReference>
<evidence type="ECO:0000256" key="6">
    <source>
        <dbReference type="ARBA" id="ARBA00022741"/>
    </source>
</evidence>
<evidence type="ECO:0000256" key="2">
    <source>
        <dbReference type="ARBA" id="ARBA00022448"/>
    </source>
</evidence>
<evidence type="ECO:0000256" key="3">
    <source>
        <dbReference type="ARBA" id="ARBA00022475"/>
    </source>
</evidence>
<dbReference type="PROSITE" id="PS00211">
    <property type="entry name" value="ABC_TRANSPORTER_1"/>
    <property type="match status" value="1"/>
</dbReference>
<sequence>MVSELPLVSIQVDVTLRRGAFTLDAAFTAGPGLTALFGRSGSGKTTLIDLIAGLARPDRGRIIADGTTLVDTQARLFLQPHRRRVGVVFQDARLFPHLSVRTNLAYGRVFARHRADPAHVDAVTGMLGIGHLLDRRPAGLSGGERQRVAIGRALLARPRLLLMDEPLAALDEARKAEILPAIERLRDEAGVPIVYVSHAVSEVARLANTVIVLESGRVAAAGPAEAVLRRTDLAPIHAAEAGALLDMVVEATDSESGLTRLSGAVGRLLVPGLARPVGTRLRVRIPARDVLIATIHPQGLSARNVLAGRICGMVPSGSEMAVEIDCNGAQIVARVTAAAVRDLDLDLGRPVHAIVKSVAFDAAGIGQMRACVAI</sequence>
<evidence type="ECO:0000256" key="4">
    <source>
        <dbReference type="ARBA" id="ARBA00022505"/>
    </source>
</evidence>
<proteinExistence type="inferred from homology"/>
<keyword evidence="2" id="KW-0813">Transport</keyword>
<comment type="similarity">
    <text evidence="1">Belongs to the ABC transporter superfamily.</text>
</comment>
<keyword evidence="3" id="KW-1003">Cell membrane</keyword>
<keyword evidence="4 10" id="KW-0500">Molybdenum</keyword>
<dbReference type="PANTHER" id="PTHR43514">
    <property type="entry name" value="ABC TRANSPORTER I FAMILY MEMBER 10"/>
    <property type="match status" value="1"/>
</dbReference>
<dbReference type="PANTHER" id="PTHR43514:SF4">
    <property type="entry name" value="ABC TRANSPORTER I FAMILY MEMBER 10"/>
    <property type="match status" value="1"/>
</dbReference>
<dbReference type="Proteomes" id="UP000198704">
    <property type="component" value="Unassembled WGS sequence"/>
</dbReference>
<dbReference type="GO" id="GO:0140359">
    <property type="term" value="F:ABC-type transporter activity"/>
    <property type="evidence" value="ECO:0007669"/>
    <property type="project" value="InterPro"/>
</dbReference>
<evidence type="ECO:0000256" key="5">
    <source>
        <dbReference type="ARBA" id="ARBA00022519"/>
    </source>
</evidence>
<dbReference type="AlphaFoldDB" id="A0A1H0GK59"/>
<keyword evidence="8" id="KW-1278">Translocase</keyword>
<dbReference type="Pfam" id="PF03459">
    <property type="entry name" value="TOBE"/>
    <property type="match status" value="1"/>
</dbReference>
<evidence type="ECO:0000313" key="14">
    <source>
        <dbReference type="Proteomes" id="UP000198704"/>
    </source>
</evidence>
<evidence type="ECO:0000256" key="9">
    <source>
        <dbReference type="ARBA" id="ARBA00023136"/>
    </source>
</evidence>
<evidence type="ECO:0000256" key="7">
    <source>
        <dbReference type="ARBA" id="ARBA00022840"/>
    </source>
</evidence>
<dbReference type="PROSITE" id="PS50893">
    <property type="entry name" value="ABC_TRANSPORTER_2"/>
    <property type="match status" value="1"/>
</dbReference>
<dbReference type="InterPro" id="IPR005116">
    <property type="entry name" value="Transp-assoc_OB_typ1"/>
</dbReference>
<evidence type="ECO:0000256" key="1">
    <source>
        <dbReference type="ARBA" id="ARBA00005417"/>
    </source>
</evidence>
<dbReference type="SUPFAM" id="SSF52540">
    <property type="entry name" value="P-loop containing nucleoside triphosphate hydrolases"/>
    <property type="match status" value="1"/>
</dbReference>
<evidence type="ECO:0000256" key="10">
    <source>
        <dbReference type="PROSITE-ProRule" id="PRU01213"/>
    </source>
</evidence>
<dbReference type="InterPro" id="IPR003593">
    <property type="entry name" value="AAA+_ATPase"/>
</dbReference>
<gene>
    <name evidence="13" type="ORF">SAMN05216360_114122</name>
</gene>
<dbReference type="InterPro" id="IPR050334">
    <property type="entry name" value="Molybdenum_import_ModC"/>
</dbReference>
<dbReference type="GO" id="GO:0016020">
    <property type="term" value="C:membrane"/>
    <property type="evidence" value="ECO:0007669"/>
    <property type="project" value="InterPro"/>
</dbReference>
<dbReference type="SUPFAM" id="SSF50331">
    <property type="entry name" value="MOP-like"/>
    <property type="match status" value="1"/>
</dbReference>
<keyword evidence="14" id="KW-1185">Reference proteome</keyword>
<dbReference type="Gene3D" id="2.40.50.100">
    <property type="match status" value="1"/>
</dbReference>
<dbReference type="InterPro" id="IPR008995">
    <property type="entry name" value="Mo/tungstate-bd_C_term_dom"/>
</dbReference>
<keyword evidence="9" id="KW-0472">Membrane</keyword>
<protein>
    <submittedName>
        <fullName evidence="13">Molybdate transport system ATP-binding protein</fullName>
    </submittedName>
</protein>
<dbReference type="EMBL" id="FNHS01000014">
    <property type="protein sequence ID" value="SDO07375.1"/>
    <property type="molecule type" value="Genomic_DNA"/>
</dbReference>
<evidence type="ECO:0000256" key="8">
    <source>
        <dbReference type="ARBA" id="ARBA00022967"/>
    </source>
</evidence>
<dbReference type="GO" id="GO:0016887">
    <property type="term" value="F:ATP hydrolysis activity"/>
    <property type="evidence" value="ECO:0007669"/>
    <property type="project" value="InterPro"/>
</dbReference>
<evidence type="ECO:0000259" key="12">
    <source>
        <dbReference type="PROSITE" id="PS51866"/>
    </source>
</evidence>
<evidence type="ECO:0000313" key="13">
    <source>
        <dbReference type="EMBL" id="SDO07375.1"/>
    </source>
</evidence>
<feature type="domain" description="Mop" evidence="12">
    <location>
        <begin position="299"/>
        <end position="364"/>
    </location>
</feature>
<dbReference type="SMART" id="SM00382">
    <property type="entry name" value="AAA"/>
    <property type="match status" value="1"/>
</dbReference>
<dbReference type="InterPro" id="IPR011868">
    <property type="entry name" value="ModC_ABC_ATP-bd"/>
</dbReference>
<dbReference type="InterPro" id="IPR004606">
    <property type="entry name" value="Mop_domain"/>
</dbReference>
<dbReference type="Gene3D" id="3.40.50.300">
    <property type="entry name" value="P-loop containing nucleotide triphosphate hydrolases"/>
    <property type="match status" value="1"/>
</dbReference>
<dbReference type="GO" id="GO:0015098">
    <property type="term" value="F:molybdate ion transmembrane transporter activity"/>
    <property type="evidence" value="ECO:0007669"/>
    <property type="project" value="InterPro"/>
</dbReference>
<evidence type="ECO:0000259" key="11">
    <source>
        <dbReference type="PROSITE" id="PS50893"/>
    </source>
</evidence>
<feature type="domain" description="ABC transporter" evidence="11">
    <location>
        <begin position="5"/>
        <end position="240"/>
    </location>
</feature>
<dbReference type="InterPro" id="IPR003439">
    <property type="entry name" value="ABC_transporter-like_ATP-bd"/>
</dbReference>
<name>A0A1H0GK59_9HYPH</name>
<keyword evidence="6" id="KW-0547">Nucleotide-binding</keyword>
<dbReference type="STRING" id="582672.SAMN05216360_114122"/>